<name>A0ABS9TCC7_9PSEU</name>
<evidence type="ECO:0000313" key="5">
    <source>
        <dbReference type="Proteomes" id="UP001299970"/>
    </source>
</evidence>
<comment type="caution">
    <text evidence="4">The sequence shown here is derived from an EMBL/GenBank/DDBJ whole genome shotgun (WGS) entry which is preliminary data.</text>
</comment>
<dbReference type="Pfam" id="PF13191">
    <property type="entry name" value="AAA_16"/>
    <property type="match status" value="1"/>
</dbReference>
<keyword evidence="1" id="KW-0547">Nucleotide-binding</keyword>
<protein>
    <submittedName>
        <fullName evidence="4">LuxR C-terminal-related transcriptional regulator</fullName>
    </submittedName>
</protein>
<evidence type="ECO:0000256" key="2">
    <source>
        <dbReference type="ARBA" id="ARBA00022840"/>
    </source>
</evidence>
<dbReference type="Proteomes" id="UP001299970">
    <property type="component" value="Unassembled WGS sequence"/>
</dbReference>
<dbReference type="InterPro" id="IPR000792">
    <property type="entry name" value="Tscrpt_reg_LuxR_C"/>
</dbReference>
<dbReference type="SUPFAM" id="SSF46894">
    <property type="entry name" value="C-terminal effector domain of the bipartite response regulators"/>
    <property type="match status" value="1"/>
</dbReference>
<dbReference type="SUPFAM" id="SSF52540">
    <property type="entry name" value="P-loop containing nucleoside triphosphate hydrolases"/>
    <property type="match status" value="1"/>
</dbReference>
<dbReference type="CDD" id="cd06170">
    <property type="entry name" value="LuxR_C_like"/>
    <property type="match status" value="1"/>
</dbReference>
<reference evidence="4 5" key="1">
    <citation type="submission" date="2022-03" db="EMBL/GenBank/DDBJ databases">
        <title>Pseudonocardia alaer sp. nov., a novel actinomycete isolated from reed forest soil.</title>
        <authorList>
            <person name="Wang L."/>
        </authorList>
    </citation>
    <scope>NUCLEOTIDE SEQUENCE [LARGE SCALE GENOMIC DNA]</scope>
    <source>
        <strain evidence="4 5">Y-16303</strain>
    </source>
</reference>
<gene>
    <name evidence="4" type="ORF">MMF94_10920</name>
</gene>
<dbReference type="Pfam" id="PF00196">
    <property type="entry name" value="GerE"/>
    <property type="match status" value="1"/>
</dbReference>
<evidence type="ECO:0000256" key="1">
    <source>
        <dbReference type="ARBA" id="ARBA00022741"/>
    </source>
</evidence>
<dbReference type="PROSITE" id="PS50043">
    <property type="entry name" value="HTH_LUXR_2"/>
    <property type="match status" value="1"/>
</dbReference>
<proteinExistence type="predicted"/>
<sequence>MPAVPQAARPLRGRDAELGTVLAALRHAQSGRSALVVVRGEPGIGKSALLGASVDQASALGFTATAAAAHETDELSPLASLGPALRCGPLPLLNSQQFLDLAPLTVQPLWLAEHLAVLLQRRAGSTPLLIALDDAQWADPLTTFVLRILLGRLRSAPIAFLLGTRPAAGGPADQVVGGMERNRWVRWIDLAPLRDEAVLAVAVDHLGHAAGPELAQRLLGTRGNPFLAVALLRGLIGPDDAGDHGDDLPAGLLDGVRRRTAGASERCRALLRAAGVLGVQSRLDDLAQLLGEPATQLTGPLEEAIGLGLLTDDGVTITFRNELLRRAVYQDMPPSARAAMHRSVVAHLIASGRGHAAAAPHVLASAVPGDATAVRVLQRAAKELLRTMAVTAVTLIQRAFELVADDDPEREEVARDVVTILVTARHHDEAAVFVDRLLEGAVSPGTAAVTQLSLAPHLWSTGRLGELAGRTRDPRFTGAAPALRARLAAYAALATGSDAGEVAPDPVARSLQLVARAEQAERAGECGAARGYYEQARAAAEEGLGEDGPGEAGSLHASRLELRELLVRGRLDDINGALARLADLDAHGIDSDPWQAPRVAVVRAVLELGAGRLDAAQAAATAALQWSGDIGDTVDARLWHVLVLVAFHRGEPSEARSRIADAERRGVPMPVGRALLALDEDEPRAAAGLVRELAAGAVPWPEELLVEAACAAHRCGDSDTLHAADDVLGALAARNPGVASMAGAAALTHGLLIGKPAGAVDLLRQAPRPLLLARSEEEVGRAALDRGDPSSAESLQRARDGFAACGATAAVLRVQRLLQPVGARRPRGSAESRPRAATGWESLTTMERRVAGLIADGHTNRSAAAELHLSPSTINTHLRAVFTKLGVHSRVQLAKLVLSRADEPGPGPALHHEG</sequence>
<keyword evidence="5" id="KW-1185">Reference proteome</keyword>
<feature type="domain" description="HTH luxR-type" evidence="3">
    <location>
        <begin position="836"/>
        <end position="901"/>
    </location>
</feature>
<dbReference type="PANTHER" id="PTHR16305:SF35">
    <property type="entry name" value="TRANSCRIPTIONAL ACTIVATOR DOMAIN"/>
    <property type="match status" value="1"/>
</dbReference>
<dbReference type="RefSeq" id="WP_241036227.1">
    <property type="nucleotide sequence ID" value="NZ_JAKXMK010000008.1"/>
</dbReference>
<dbReference type="PANTHER" id="PTHR16305">
    <property type="entry name" value="TESTICULAR SOLUBLE ADENYLYL CYCLASE"/>
    <property type="match status" value="1"/>
</dbReference>
<organism evidence="4 5">
    <name type="scientific">Pseudonocardia alaniniphila</name>
    <dbReference type="NCBI Taxonomy" id="75291"/>
    <lineage>
        <taxon>Bacteria</taxon>
        <taxon>Bacillati</taxon>
        <taxon>Actinomycetota</taxon>
        <taxon>Actinomycetes</taxon>
        <taxon>Pseudonocardiales</taxon>
        <taxon>Pseudonocardiaceae</taxon>
        <taxon>Pseudonocardia</taxon>
    </lineage>
</organism>
<dbReference type="EMBL" id="JAKXMK010000008">
    <property type="protein sequence ID" value="MCH6166196.1"/>
    <property type="molecule type" value="Genomic_DNA"/>
</dbReference>
<dbReference type="InterPro" id="IPR036388">
    <property type="entry name" value="WH-like_DNA-bd_sf"/>
</dbReference>
<dbReference type="Gene3D" id="1.10.10.10">
    <property type="entry name" value="Winged helix-like DNA-binding domain superfamily/Winged helix DNA-binding domain"/>
    <property type="match status" value="1"/>
</dbReference>
<dbReference type="InterPro" id="IPR016032">
    <property type="entry name" value="Sig_transdc_resp-reg_C-effctor"/>
</dbReference>
<dbReference type="InterPro" id="IPR041664">
    <property type="entry name" value="AAA_16"/>
</dbReference>
<dbReference type="InterPro" id="IPR027417">
    <property type="entry name" value="P-loop_NTPase"/>
</dbReference>
<accession>A0ABS9TCC7</accession>
<dbReference type="PRINTS" id="PR00038">
    <property type="entry name" value="HTHLUXR"/>
</dbReference>
<keyword evidence="2" id="KW-0067">ATP-binding</keyword>
<dbReference type="SMART" id="SM00421">
    <property type="entry name" value="HTH_LUXR"/>
    <property type="match status" value="1"/>
</dbReference>
<evidence type="ECO:0000313" key="4">
    <source>
        <dbReference type="EMBL" id="MCH6166196.1"/>
    </source>
</evidence>
<evidence type="ECO:0000259" key="3">
    <source>
        <dbReference type="PROSITE" id="PS50043"/>
    </source>
</evidence>